<gene>
    <name evidence="2" type="ORF">MHEL_14740</name>
</gene>
<proteinExistence type="predicted"/>
<dbReference type="EMBL" id="AP022596">
    <property type="protein sequence ID" value="BBY63231.1"/>
    <property type="molecule type" value="Genomic_DNA"/>
</dbReference>
<dbReference type="KEGG" id="mhev:MHEL_14740"/>
<name>A0A7I7T407_9MYCO</name>
<evidence type="ECO:0000313" key="2">
    <source>
        <dbReference type="EMBL" id="BBY63231.1"/>
    </source>
</evidence>
<dbReference type="Proteomes" id="UP000467148">
    <property type="component" value="Chromosome"/>
</dbReference>
<sequence>MSAPSVNASATSSSATSSARPAASVKPVAALAAASQTNTTSQTVNTPFGPITVEINTTVPDAGDSGPVELALNARTPLGNAKFSLAGLETFTSTPTPKAQISLTDGTLVVPAPVAFLVSSAGSAVLGAVSAYNSASSFFSSLQSGNLVGAAQAFLEGGPKLTNAILFGQQSLTLPIDLGATGQTAQLSIPFGGFFAPLKPVTVTWAGYSYVDQNTGAEVTVDPVDISFAGTRFGGVGPAILQLFGLA</sequence>
<dbReference type="AlphaFoldDB" id="A0A7I7T407"/>
<organism evidence="2 3">
    <name type="scientific">Mycolicibacterium helvum</name>
    <dbReference type="NCBI Taxonomy" id="1534349"/>
    <lineage>
        <taxon>Bacteria</taxon>
        <taxon>Bacillati</taxon>
        <taxon>Actinomycetota</taxon>
        <taxon>Actinomycetes</taxon>
        <taxon>Mycobacteriales</taxon>
        <taxon>Mycobacteriaceae</taxon>
        <taxon>Mycolicibacterium</taxon>
    </lineage>
</organism>
<protein>
    <recommendedName>
        <fullName evidence="4">PE family protein</fullName>
    </recommendedName>
</protein>
<feature type="region of interest" description="Disordered" evidence="1">
    <location>
        <begin position="1"/>
        <end position="20"/>
    </location>
</feature>
<accession>A0A7I7T407</accession>
<keyword evidence="3" id="KW-1185">Reference proteome</keyword>
<reference evidence="2 3" key="1">
    <citation type="journal article" date="2019" name="Emerg. Microbes Infect.">
        <title>Comprehensive subspecies identification of 175 nontuberculous mycobacteria species based on 7547 genomic profiles.</title>
        <authorList>
            <person name="Matsumoto Y."/>
            <person name="Kinjo T."/>
            <person name="Motooka D."/>
            <person name="Nabeya D."/>
            <person name="Jung N."/>
            <person name="Uechi K."/>
            <person name="Horii T."/>
            <person name="Iida T."/>
            <person name="Fujita J."/>
            <person name="Nakamura S."/>
        </authorList>
    </citation>
    <scope>NUCLEOTIDE SEQUENCE [LARGE SCALE GENOMIC DNA]</scope>
    <source>
        <strain evidence="2 3">JCM 30396</strain>
    </source>
</reference>
<evidence type="ECO:0000256" key="1">
    <source>
        <dbReference type="SAM" id="MobiDB-lite"/>
    </source>
</evidence>
<evidence type="ECO:0008006" key="4">
    <source>
        <dbReference type="Google" id="ProtNLM"/>
    </source>
</evidence>
<evidence type="ECO:0000313" key="3">
    <source>
        <dbReference type="Proteomes" id="UP000467148"/>
    </source>
</evidence>